<keyword evidence="5 6" id="KW-0472">Membrane</keyword>
<accession>A0A7N2MBW2</accession>
<reference evidence="8 9" key="1">
    <citation type="journal article" date="2016" name="G3 (Bethesda)">
        <title>First Draft Assembly and Annotation of the Genome of a California Endemic Oak Quercus lobata Nee (Fagaceae).</title>
        <authorList>
            <person name="Sork V.L."/>
            <person name="Fitz-Gibbon S.T."/>
            <person name="Puiu D."/>
            <person name="Crepeau M."/>
            <person name="Gugger P.F."/>
            <person name="Sherman R."/>
            <person name="Stevens K."/>
            <person name="Langley C.H."/>
            <person name="Pellegrini M."/>
            <person name="Salzberg S.L."/>
        </authorList>
    </citation>
    <scope>NUCLEOTIDE SEQUENCE [LARGE SCALE GENOMIC DNA]</scope>
    <source>
        <strain evidence="8 9">cv. SW786</strain>
    </source>
</reference>
<dbReference type="InterPro" id="IPR005018">
    <property type="entry name" value="DOMON_domain"/>
</dbReference>
<proteinExistence type="predicted"/>
<evidence type="ECO:0000259" key="7">
    <source>
        <dbReference type="PROSITE" id="PS50836"/>
    </source>
</evidence>
<keyword evidence="3" id="KW-0732">Signal</keyword>
<dbReference type="Gramene" id="QL08p037542:mrna">
    <property type="protein sequence ID" value="QL08p037542:mrna"/>
    <property type="gene ID" value="QL08p037542"/>
</dbReference>
<dbReference type="GO" id="GO:0016020">
    <property type="term" value="C:membrane"/>
    <property type="evidence" value="ECO:0007669"/>
    <property type="project" value="UniProtKB-SubCell"/>
</dbReference>
<keyword evidence="4" id="KW-0249">Electron transport</keyword>
<keyword evidence="6" id="KW-1133">Transmembrane helix</keyword>
<evidence type="ECO:0000256" key="4">
    <source>
        <dbReference type="ARBA" id="ARBA00022982"/>
    </source>
</evidence>
<evidence type="ECO:0000256" key="3">
    <source>
        <dbReference type="ARBA" id="ARBA00022729"/>
    </source>
</evidence>
<dbReference type="EMBL" id="LRBV02000008">
    <property type="status" value="NOT_ANNOTATED_CDS"/>
    <property type="molecule type" value="Genomic_DNA"/>
</dbReference>
<evidence type="ECO:0000256" key="5">
    <source>
        <dbReference type="ARBA" id="ARBA00023136"/>
    </source>
</evidence>
<comment type="subcellular location">
    <subcellularLocation>
        <location evidence="1">Membrane</location>
    </subcellularLocation>
</comment>
<sequence>MTQKLKSAFKKGKGGVQKTLHELFKKKETLILVQVRKGVDEFAELQACIVPNDSALSHFRFSLDQRRAEQGADLQGFNNGCHGFLIQRKRWEIFEFLDLMILFGFENFGGFGLFFLWGSWAQEFIIYLHIRPVAQAEDKDLPDEEKSFTTQTCKTNTFSFSNQYSSCNDLPVLNSFLYWTYDPSTDTLDFAQQHIGTTSSRWISWAINPTSKGMIGSQALVSYQDSNGAMYAYTSSVIYGIRYNVARE</sequence>
<protein>
    <recommendedName>
        <fullName evidence="7">DOMON domain-containing protein</fullName>
    </recommendedName>
</protein>
<dbReference type="Proteomes" id="UP000594261">
    <property type="component" value="Chromosome 8"/>
</dbReference>
<dbReference type="EnsemblPlants" id="QL08p037542:mrna">
    <property type="protein sequence ID" value="QL08p037542:mrna"/>
    <property type="gene ID" value="QL08p037542"/>
</dbReference>
<organism evidence="8 9">
    <name type="scientific">Quercus lobata</name>
    <name type="common">Valley oak</name>
    <dbReference type="NCBI Taxonomy" id="97700"/>
    <lineage>
        <taxon>Eukaryota</taxon>
        <taxon>Viridiplantae</taxon>
        <taxon>Streptophyta</taxon>
        <taxon>Embryophyta</taxon>
        <taxon>Tracheophyta</taxon>
        <taxon>Spermatophyta</taxon>
        <taxon>Magnoliopsida</taxon>
        <taxon>eudicotyledons</taxon>
        <taxon>Gunneridae</taxon>
        <taxon>Pentapetalae</taxon>
        <taxon>rosids</taxon>
        <taxon>fabids</taxon>
        <taxon>Fagales</taxon>
        <taxon>Fagaceae</taxon>
        <taxon>Quercus</taxon>
    </lineage>
</organism>
<evidence type="ECO:0000256" key="1">
    <source>
        <dbReference type="ARBA" id="ARBA00004370"/>
    </source>
</evidence>
<evidence type="ECO:0000256" key="2">
    <source>
        <dbReference type="ARBA" id="ARBA00022448"/>
    </source>
</evidence>
<feature type="transmembrane region" description="Helical" evidence="6">
    <location>
        <begin position="96"/>
        <end position="120"/>
    </location>
</feature>
<reference evidence="8" key="2">
    <citation type="submission" date="2021-01" db="UniProtKB">
        <authorList>
            <consortium name="EnsemblPlants"/>
        </authorList>
    </citation>
    <scope>IDENTIFICATION</scope>
</reference>
<keyword evidence="6" id="KW-0812">Transmembrane</keyword>
<dbReference type="PANTHER" id="PTHR23130:SF167">
    <property type="entry name" value="CYTOCHROME B561 AND DOMON DOMAIN-CONTAINING PROTEIN"/>
    <property type="match status" value="1"/>
</dbReference>
<name>A0A7N2MBW2_QUELO</name>
<dbReference type="PROSITE" id="PS50836">
    <property type="entry name" value="DOMON"/>
    <property type="match status" value="1"/>
</dbReference>
<keyword evidence="9" id="KW-1185">Reference proteome</keyword>
<dbReference type="InParanoid" id="A0A7N2MBW2"/>
<evidence type="ECO:0000313" key="9">
    <source>
        <dbReference type="Proteomes" id="UP000594261"/>
    </source>
</evidence>
<evidence type="ECO:0000256" key="6">
    <source>
        <dbReference type="SAM" id="Phobius"/>
    </source>
</evidence>
<dbReference type="AlphaFoldDB" id="A0A7N2MBW2"/>
<feature type="domain" description="DOMON" evidence="7">
    <location>
        <begin position="173"/>
        <end position="248"/>
    </location>
</feature>
<evidence type="ECO:0000313" key="8">
    <source>
        <dbReference type="EnsemblPlants" id="QL08p037542:mrna"/>
    </source>
</evidence>
<dbReference type="PANTHER" id="PTHR23130">
    <property type="entry name" value="CYTOCHROME B561 AND DOMON DOMAIN-CONTAINING PROTEIN"/>
    <property type="match status" value="1"/>
</dbReference>
<keyword evidence="2" id="KW-0813">Transport</keyword>